<evidence type="ECO:0000313" key="5">
    <source>
        <dbReference type="Proteomes" id="UP000266385"/>
    </source>
</evidence>
<reference evidence="4 5" key="1">
    <citation type="submission" date="2018-08" db="EMBL/GenBank/DDBJ databases">
        <title>Henriciella mobilis sp. nov., isolated from seawater.</title>
        <authorList>
            <person name="Cheng H."/>
            <person name="Wu Y.-H."/>
            <person name="Xu X.-W."/>
            <person name="Guo L.-L."/>
        </authorList>
    </citation>
    <scope>NUCLEOTIDE SEQUENCE [LARGE SCALE GENOMIC DNA]</scope>
    <source>
        <strain evidence="4 5">JN25</strain>
    </source>
</reference>
<dbReference type="InterPro" id="IPR045853">
    <property type="entry name" value="Pep_chain_release_fac_I_sf"/>
</dbReference>
<dbReference type="PROSITE" id="PS00745">
    <property type="entry name" value="RF_PROK_I"/>
    <property type="match status" value="1"/>
</dbReference>
<evidence type="ECO:0000313" key="4">
    <source>
        <dbReference type="EMBL" id="RIJ27079.1"/>
    </source>
</evidence>
<feature type="compositionally biased region" description="Basic and acidic residues" evidence="2">
    <location>
        <begin position="119"/>
        <end position="144"/>
    </location>
</feature>
<feature type="region of interest" description="Disordered" evidence="2">
    <location>
        <begin position="103"/>
        <end position="144"/>
    </location>
</feature>
<comment type="similarity">
    <text evidence="1">Belongs to the prokaryotic/mitochondrial release factor family.</text>
</comment>
<name>A0A399RC21_9PROT</name>
<dbReference type="Gene3D" id="3.30.160.20">
    <property type="match status" value="1"/>
</dbReference>
<dbReference type="Proteomes" id="UP000266385">
    <property type="component" value="Unassembled WGS sequence"/>
</dbReference>
<dbReference type="AlphaFoldDB" id="A0A399RC21"/>
<dbReference type="InterPro" id="IPR000352">
    <property type="entry name" value="Pep_chain_release_fac_I"/>
</dbReference>
<dbReference type="GO" id="GO:0004045">
    <property type="term" value="F:peptidyl-tRNA hydrolase activity"/>
    <property type="evidence" value="ECO:0007669"/>
    <property type="project" value="UniProtKB-EC"/>
</dbReference>
<dbReference type="Pfam" id="PF00472">
    <property type="entry name" value="RF-1"/>
    <property type="match status" value="1"/>
</dbReference>
<accession>A0A399RC21</accession>
<keyword evidence="5" id="KW-1185">Reference proteome</keyword>
<protein>
    <submittedName>
        <fullName evidence="4">Aminoacyl-tRNA hydrolase</fullName>
        <ecNumber evidence="4">3.1.1.29</ecNumber>
    </submittedName>
</protein>
<dbReference type="GO" id="GO:0043022">
    <property type="term" value="F:ribosome binding"/>
    <property type="evidence" value="ECO:0007669"/>
    <property type="project" value="TreeGrafter"/>
</dbReference>
<comment type="caution">
    <text evidence="4">The sequence shown here is derived from an EMBL/GenBank/DDBJ whole genome shotgun (WGS) entry which is preliminary data.</text>
</comment>
<dbReference type="EMBL" id="QWFX01000014">
    <property type="protein sequence ID" value="RIJ27079.1"/>
    <property type="molecule type" value="Genomic_DNA"/>
</dbReference>
<evidence type="ECO:0000259" key="3">
    <source>
        <dbReference type="PROSITE" id="PS00745"/>
    </source>
</evidence>
<evidence type="ECO:0000256" key="1">
    <source>
        <dbReference type="ARBA" id="ARBA00010835"/>
    </source>
</evidence>
<dbReference type="EC" id="3.1.1.29" evidence="4"/>
<dbReference type="PANTHER" id="PTHR47814:SF1">
    <property type="entry name" value="PEPTIDYL-TRNA HYDROLASE ARFB"/>
    <property type="match status" value="1"/>
</dbReference>
<feature type="domain" description="Prokaryotic-type class I peptide chain release factors" evidence="3">
    <location>
        <begin position="26"/>
        <end position="42"/>
    </location>
</feature>
<dbReference type="OrthoDB" id="9815709at2"/>
<evidence type="ECO:0000256" key="2">
    <source>
        <dbReference type="SAM" id="MobiDB-lite"/>
    </source>
</evidence>
<sequence>MSSSDDLRINDDYSVPYWELVETFVRASGPGGQNVNKVSTAVQLRWNVDASSLPQAIKTRFRQRWKSRITKEGDVIVEASEHRSQARNREAARTRLQGMIRQAAQKRKRRIPTRPGRGAVERRIKAKKEHGEKKALRGKIDRSE</sequence>
<dbReference type="SUPFAM" id="SSF75620">
    <property type="entry name" value="Release factor"/>
    <property type="match status" value="1"/>
</dbReference>
<dbReference type="GO" id="GO:0003747">
    <property type="term" value="F:translation release factor activity"/>
    <property type="evidence" value="ECO:0007669"/>
    <property type="project" value="InterPro"/>
</dbReference>
<dbReference type="GO" id="GO:0072344">
    <property type="term" value="P:rescue of stalled ribosome"/>
    <property type="evidence" value="ECO:0007669"/>
    <property type="project" value="TreeGrafter"/>
</dbReference>
<dbReference type="NCBIfam" id="NF006718">
    <property type="entry name" value="PRK09256.1"/>
    <property type="match status" value="1"/>
</dbReference>
<dbReference type="PANTHER" id="PTHR47814">
    <property type="entry name" value="PEPTIDYL-TRNA HYDROLASE ARFB"/>
    <property type="match status" value="1"/>
</dbReference>
<proteinExistence type="inferred from homology"/>
<organism evidence="4 5">
    <name type="scientific">Henriciella mobilis</name>
    <dbReference type="NCBI Taxonomy" id="2305467"/>
    <lineage>
        <taxon>Bacteria</taxon>
        <taxon>Pseudomonadati</taxon>
        <taxon>Pseudomonadota</taxon>
        <taxon>Alphaproteobacteria</taxon>
        <taxon>Hyphomonadales</taxon>
        <taxon>Hyphomonadaceae</taxon>
        <taxon>Henriciella</taxon>
    </lineage>
</organism>
<gene>
    <name evidence="4" type="ORF">D1223_14675</name>
</gene>
<dbReference type="RefSeq" id="WP_119377193.1">
    <property type="nucleotide sequence ID" value="NZ_QWFX01000014.1"/>
</dbReference>
<keyword evidence="4" id="KW-0378">Hydrolase</keyword>